<evidence type="ECO:0000313" key="1">
    <source>
        <dbReference type="EMBL" id="KAG0300771.1"/>
    </source>
</evidence>
<feature type="non-terminal residue" evidence="1">
    <location>
        <position position="175"/>
    </location>
</feature>
<organism evidence="1 2">
    <name type="scientific">Dissophora globulifera</name>
    <dbReference type="NCBI Taxonomy" id="979702"/>
    <lineage>
        <taxon>Eukaryota</taxon>
        <taxon>Fungi</taxon>
        <taxon>Fungi incertae sedis</taxon>
        <taxon>Mucoromycota</taxon>
        <taxon>Mortierellomycotina</taxon>
        <taxon>Mortierellomycetes</taxon>
        <taxon>Mortierellales</taxon>
        <taxon>Mortierellaceae</taxon>
        <taxon>Dissophora</taxon>
    </lineage>
</organism>
<dbReference type="OrthoDB" id="2441991at2759"/>
<protein>
    <submittedName>
        <fullName evidence="1">Uncharacterized protein</fullName>
    </submittedName>
</protein>
<sequence length="175" mass="20050">MLLNHLYSNNPVNDKSAIGKRVQRFVFRAAELGLMLRNDNRAAIRQRTAYPATILLRSVAGQLATETKKLYRNGSVELEEKLATMKAKGLVSVGAHTQINETIPAIENFWRLNKSSKSHRKMAPLTGMEQPFVSFSELELIEFLWRKERIKSHLQDLVLKDYHTQDFEPSLADLK</sequence>
<dbReference type="AlphaFoldDB" id="A0A9P6QXQ3"/>
<comment type="caution">
    <text evidence="1">The sequence shown here is derived from an EMBL/GenBank/DDBJ whole genome shotgun (WGS) entry which is preliminary data.</text>
</comment>
<gene>
    <name evidence="1" type="ORF">BGZ99_003637</name>
</gene>
<dbReference type="Proteomes" id="UP000738325">
    <property type="component" value="Unassembled WGS sequence"/>
</dbReference>
<accession>A0A9P6QXQ3</accession>
<keyword evidence="2" id="KW-1185">Reference proteome</keyword>
<dbReference type="EMBL" id="JAAAIP010002298">
    <property type="protein sequence ID" value="KAG0300771.1"/>
    <property type="molecule type" value="Genomic_DNA"/>
</dbReference>
<proteinExistence type="predicted"/>
<reference evidence="1" key="1">
    <citation type="journal article" date="2020" name="Fungal Divers.">
        <title>Resolving the Mortierellaceae phylogeny through synthesis of multi-gene phylogenetics and phylogenomics.</title>
        <authorList>
            <person name="Vandepol N."/>
            <person name="Liber J."/>
            <person name="Desiro A."/>
            <person name="Na H."/>
            <person name="Kennedy M."/>
            <person name="Barry K."/>
            <person name="Grigoriev I.V."/>
            <person name="Miller A.N."/>
            <person name="O'Donnell K."/>
            <person name="Stajich J.E."/>
            <person name="Bonito G."/>
        </authorList>
    </citation>
    <scope>NUCLEOTIDE SEQUENCE</scope>
    <source>
        <strain evidence="1">REB-010B</strain>
    </source>
</reference>
<name>A0A9P6QXQ3_9FUNG</name>
<evidence type="ECO:0000313" key="2">
    <source>
        <dbReference type="Proteomes" id="UP000738325"/>
    </source>
</evidence>